<evidence type="ECO:0000256" key="1">
    <source>
        <dbReference type="SAM" id="Phobius"/>
    </source>
</evidence>
<dbReference type="RefSeq" id="WP_091827095.1">
    <property type="nucleotide sequence ID" value="NZ_FNRJ01000011.1"/>
</dbReference>
<dbReference type="OrthoDB" id="2955631at2"/>
<reference evidence="3" key="1">
    <citation type="submission" date="2016-10" db="EMBL/GenBank/DDBJ databases">
        <authorList>
            <person name="Varghese N."/>
            <person name="Submissions S."/>
        </authorList>
    </citation>
    <scope>NUCLEOTIDE SEQUENCE [LARGE SCALE GENOMIC DNA]</scope>
    <source>
        <strain evidence="3">DSM 11526</strain>
    </source>
</reference>
<feature type="transmembrane region" description="Helical" evidence="1">
    <location>
        <begin position="59"/>
        <end position="85"/>
    </location>
</feature>
<dbReference type="EMBL" id="FNRJ01000011">
    <property type="protein sequence ID" value="SEA96952.1"/>
    <property type="molecule type" value="Genomic_DNA"/>
</dbReference>
<proteinExistence type="predicted"/>
<evidence type="ECO:0000313" key="2">
    <source>
        <dbReference type="EMBL" id="SEA96952.1"/>
    </source>
</evidence>
<accession>A0A1H4FKD8</accession>
<keyword evidence="1" id="KW-0472">Membrane</keyword>
<dbReference type="Proteomes" id="UP000242469">
    <property type="component" value="Unassembled WGS sequence"/>
</dbReference>
<protein>
    <submittedName>
        <fullName evidence="2">Uncharacterized membrane protein</fullName>
    </submittedName>
</protein>
<dbReference type="InterPro" id="IPR018723">
    <property type="entry name" value="DUF2254_membrane"/>
</dbReference>
<gene>
    <name evidence="2" type="ORF">SAMN02745729_11165</name>
</gene>
<organism evidence="2 3">
    <name type="scientific">Marinobacterium iners DSM 11526</name>
    <dbReference type="NCBI Taxonomy" id="1122198"/>
    <lineage>
        <taxon>Bacteria</taxon>
        <taxon>Pseudomonadati</taxon>
        <taxon>Pseudomonadota</taxon>
        <taxon>Gammaproteobacteria</taxon>
        <taxon>Oceanospirillales</taxon>
        <taxon>Oceanospirillaceae</taxon>
        <taxon>Marinobacterium</taxon>
    </lineage>
</organism>
<feature type="transmembrane region" description="Helical" evidence="1">
    <location>
        <begin position="135"/>
        <end position="155"/>
    </location>
</feature>
<dbReference type="Pfam" id="PF10011">
    <property type="entry name" value="DUF2254"/>
    <property type="match status" value="1"/>
</dbReference>
<feature type="transmembrane region" description="Helical" evidence="1">
    <location>
        <begin position="106"/>
        <end position="129"/>
    </location>
</feature>
<dbReference type="AlphaFoldDB" id="A0A1H4FKD8"/>
<keyword evidence="1" id="KW-0812">Transmembrane</keyword>
<keyword evidence="3" id="KW-1185">Reference proteome</keyword>
<evidence type="ECO:0000313" key="3">
    <source>
        <dbReference type="Proteomes" id="UP000242469"/>
    </source>
</evidence>
<name>A0A1H4FKD8_9GAMM</name>
<dbReference type="STRING" id="1122198.SAMN02745729_11165"/>
<sequence length="418" mass="44672">MQNTGRYLWLLHNTLRKIWVRVAGFALLAILSLVMAHLFSGWLPVELTQRSGAAVVEDLLTILATSMLAVTTFSLSIAVSAFAAAANSATPRATALLQEDNTTQNVLATFIGSFVFSLLGLIALSAGLYDESSRSVLFAFTIVVIVWVIVALIRWTNHLMNFGRMGDTLGRVEAAASDSLAARIQNPYLGGKPLLSSLPQGQRVCAASTGYVQHIDMPALQAIADKSGANLYLCQLPGHFVYNGKPLMVITGAQLDSEAVSAACAAIVLGTARTFAEDPRFGLIVMAEIASRALSPAVNDPGTAIDVVGRLLRVLSRWSEKNEPEPSFPDIHVPVVSVKDLVTDAFRPIARDGAALIEVQCRLIKALLALKDQAPEVFGEAVNAMLAYILDCMSVAGVASADMDEVMKIDGMAQLFNN</sequence>
<keyword evidence="1" id="KW-1133">Transmembrane helix</keyword>
<feature type="transmembrane region" description="Helical" evidence="1">
    <location>
        <begin position="18"/>
        <end position="39"/>
    </location>
</feature>